<reference evidence="2" key="1">
    <citation type="submission" date="2022-04" db="EMBL/GenBank/DDBJ databases">
        <title>Tomato heritable bacteria conferring resistance against bacterial wilt.</title>
        <authorList>
            <person name="Yin J."/>
        </authorList>
    </citation>
    <scope>NUCLEOTIDE SEQUENCE</scope>
    <source>
        <strain evidence="2">Cra20</strain>
    </source>
</reference>
<feature type="signal peptide" evidence="1">
    <location>
        <begin position="1"/>
        <end position="20"/>
    </location>
</feature>
<evidence type="ECO:0008006" key="3">
    <source>
        <dbReference type="Google" id="ProtNLM"/>
    </source>
</evidence>
<organism evidence="2">
    <name type="scientific">Sphingomonas psychrotolerans</name>
    <dbReference type="NCBI Taxonomy" id="1327635"/>
    <lineage>
        <taxon>Bacteria</taxon>
        <taxon>Pseudomonadati</taxon>
        <taxon>Pseudomonadota</taxon>
        <taxon>Alphaproteobacteria</taxon>
        <taxon>Sphingomonadales</taxon>
        <taxon>Sphingomonadaceae</taxon>
        <taxon>Sphingomonas</taxon>
    </lineage>
</organism>
<name>A0ABU3NC26_9SPHN</name>
<keyword evidence="1" id="KW-0732">Signal</keyword>
<dbReference type="EMBL" id="JALMLT010000006">
    <property type="protein sequence ID" value="MDT8761000.1"/>
    <property type="molecule type" value="Genomic_DNA"/>
</dbReference>
<feature type="chain" id="PRO_5046983439" description="DUF4148 domain-containing protein" evidence="1">
    <location>
        <begin position="21"/>
        <end position="133"/>
    </location>
</feature>
<accession>A0ABU3NC26</accession>
<evidence type="ECO:0000256" key="1">
    <source>
        <dbReference type="SAM" id="SignalP"/>
    </source>
</evidence>
<protein>
    <recommendedName>
        <fullName evidence="3">DUF4148 domain-containing protein</fullName>
    </recommendedName>
</protein>
<gene>
    <name evidence="2" type="ORF">MZO42_20060</name>
</gene>
<evidence type="ECO:0000313" key="2">
    <source>
        <dbReference type="EMBL" id="MDT8761000.1"/>
    </source>
</evidence>
<comment type="caution">
    <text evidence="2">The sequence shown here is derived from an EMBL/GenBank/DDBJ whole genome shotgun (WGS) entry which is preliminary data.</text>
</comment>
<sequence>MRVLAIGMLGLCVTATPAAAQLSRGAHEYSGMHAPIGGDIRLPAPVNPTVARGTSVSREVRDIRAQVDAGRASGQLSRREARALRRESRRIEATSRRYASGGYSDAELAMLRSRSEALRSAVVAKRTQPLAGR</sequence>
<proteinExistence type="predicted"/>